<accession>A0A6M4IQM2</accession>
<name>A0A6M4IQM2_9BACT</name>
<dbReference type="Proteomes" id="UP000500938">
    <property type="component" value="Chromosome"/>
</dbReference>
<reference evidence="2 3" key="1">
    <citation type="submission" date="2020-05" db="EMBL/GenBank/DDBJ databases">
        <title>Complete genome sequence of Gemmatimonas greenlandica TET16.</title>
        <authorList>
            <person name="Zeng Y."/>
        </authorList>
    </citation>
    <scope>NUCLEOTIDE SEQUENCE [LARGE SCALE GENOMIC DNA]</scope>
    <source>
        <strain evidence="2 3">TET16</strain>
    </source>
</reference>
<evidence type="ECO:0000259" key="1">
    <source>
        <dbReference type="Pfam" id="PF14534"/>
    </source>
</evidence>
<dbReference type="InterPro" id="IPR032710">
    <property type="entry name" value="NTF2-like_dom_sf"/>
</dbReference>
<dbReference type="EMBL" id="CP053085">
    <property type="protein sequence ID" value="QJR37013.1"/>
    <property type="molecule type" value="Genomic_DNA"/>
</dbReference>
<evidence type="ECO:0000313" key="3">
    <source>
        <dbReference type="Proteomes" id="UP000500938"/>
    </source>
</evidence>
<proteinExistence type="predicted"/>
<dbReference type="Gene3D" id="3.10.450.50">
    <property type="match status" value="1"/>
</dbReference>
<dbReference type="Pfam" id="PF14534">
    <property type="entry name" value="DUF4440"/>
    <property type="match status" value="1"/>
</dbReference>
<sequence>MARSVREAEEARHDVSGVTMTGDVQIRTLREQSNQAIAAHDADRTVSFMAPDIVVGVAGGPTLKGRDASRDAFAEQFADKAFVTYVRTIEQVRLADPIRATERGRWVGRWRLKAGMHEQGGNYVAEWRFSEMGWLIHSETFFEA</sequence>
<dbReference type="RefSeq" id="WP_171226446.1">
    <property type="nucleotide sequence ID" value="NZ_CP053085.1"/>
</dbReference>
<dbReference type="InterPro" id="IPR027843">
    <property type="entry name" value="DUF4440"/>
</dbReference>
<dbReference type="KEGG" id="ggr:HKW67_16545"/>
<feature type="domain" description="DUF4440" evidence="1">
    <location>
        <begin position="26"/>
        <end position="136"/>
    </location>
</feature>
<organism evidence="2 3">
    <name type="scientific">Gemmatimonas groenlandica</name>
    <dbReference type="NCBI Taxonomy" id="2732249"/>
    <lineage>
        <taxon>Bacteria</taxon>
        <taxon>Pseudomonadati</taxon>
        <taxon>Gemmatimonadota</taxon>
        <taxon>Gemmatimonadia</taxon>
        <taxon>Gemmatimonadales</taxon>
        <taxon>Gemmatimonadaceae</taxon>
        <taxon>Gemmatimonas</taxon>
    </lineage>
</organism>
<dbReference type="SUPFAM" id="SSF54427">
    <property type="entry name" value="NTF2-like"/>
    <property type="match status" value="1"/>
</dbReference>
<gene>
    <name evidence="2" type="ORF">HKW67_16545</name>
</gene>
<dbReference type="AlphaFoldDB" id="A0A6M4IQM2"/>
<keyword evidence="3" id="KW-1185">Reference proteome</keyword>
<evidence type="ECO:0000313" key="2">
    <source>
        <dbReference type="EMBL" id="QJR37013.1"/>
    </source>
</evidence>
<protein>
    <submittedName>
        <fullName evidence="2">Nuclear transport factor 2 family protein</fullName>
    </submittedName>
</protein>